<dbReference type="PANTHER" id="PTHR30231:SF41">
    <property type="entry name" value="DNA POLYMERASE III SUBUNIT EPSILON"/>
    <property type="match status" value="1"/>
</dbReference>
<evidence type="ECO:0000256" key="6">
    <source>
        <dbReference type="ARBA" id="ARBA00022705"/>
    </source>
</evidence>
<evidence type="ECO:0000256" key="16">
    <source>
        <dbReference type="ARBA" id="ARBA00049244"/>
    </source>
</evidence>
<name>A0A9X1P4W1_9HYPH</name>
<feature type="binding site" evidence="19">
    <location>
        <position position="7"/>
    </location>
    <ligand>
        <name>a divalent metal cation</name>
        <dbReference type="ChEBI" id="CHEBI:60240"/>
        <label>1</label>
        <note>catalytic</note>
    </ligand>
</feature>
<evidence type="ECO:0000256" key="13">
    <source>
        <dbReference type="ARBA" id="ARBA00023211"/>
    </source>
</evidence>
<dbReference type="InterPro" id="IPR013520">
    <property type="entry name" value="Ribonucl_H"/>
</dbReference>
<dbReference type="EC" id="2.7.7.7" evidence="2 20"/>
<dbReference type="GO" id="GO:0003887">
    <property type="term" value="F:DNA-directed DNA polymerase activity"/>
    <property type="evidence" value="ECO:0007669"/>
    <property type="project" value="UniProtKB-KW"/>
</dbReference>
<dbReference type="NCBIfam" id="NF004316">
    <property type="entry name" value="PRK05711.1"/>
    <property type="match status" value="1"/>
</dbReference>
<evidence type="ECO:0000256" key="5">
    <source>
        <dbReference type="ARBA" id="ARBA00022695"/>
    </source>
</evidence>
<feature type="binding site" evidence="18">
    <location>
        <position position="7"/>
    </location>
    <ligand>
        <name>substrate</name>
    </ligand>
</feature>
<dbReference type="Pfam" id="PF00929">
    <property type="entry name" value="RNase_T"/>
    <property type="match status" value="1"/>
</dbReference>
<dbReference type="GO" id="GO:0005829">
    <property type="term" value="C:cytosol"/>
    <property type="evidence" value="ECO:0007669"/>
    <property type="project" value="TreeGrafter"/>
</dbReference>
<comment type="function">
    <text evidence="14 20">DNA polymerase III is a complex, multichain enzyme responsible for most of the replicative synthesis in bacteria. The epsilon subunit contain the editing function and is a proofreading 3'-5' exonuclease.</text>
</comment>
<dbReference type="SUPFAM" id="SSF53098">
    <property type="entry name" value="Ribonuclease H-like"/>
    <property type="match status" value="1"/>
</dbReference>
<comment type="caution">
    <text evidence="22">The sequence shown here is derived from an EMBL/GenBank/DDBJ whole genome shotgun (WGS) entry which is preliminary data.</text>
</comment>
<keyword evidence="10 20" id="KW-0269">Exonuclease</keyword>
<dbReference type="AlphaFoldDB" id="A0A9X1P4W1"/>
<evidence type="ECO:0000256" key="15">
    <source>
        <dbReference type="ARBA" id="ARBA00026073"/>
    </source>
</evidence>
<dbReference type="CDD" id="cd06131">
    <property type="entry name" value="DNA_pol_III_epsilon_Ecoli_like"/>
    <property type="match status" value="1"/>
</dbReference>
<comment type="cofactor">
    <cofactor evidence="1 20">
        <name>Mn(2+)</name>
        <dbReference type="ChEBI" id="CHEBI:29035"/>
    </cofactor>
</comment>
<keyword evidence="6 20" id="KW-0235">DNA replication</keyword>
<dbReference type="GO" id="GO:0008408">
    <property type="term" value="F:3'-5' exonuclease activity"/>
    <property type="evidence" value="ECO:0007669"/>
    <property type="project" value="TreeGrafter"/>
</dbReference>
<dbReference type="InterPro" id="IPR006309">
    <property type="entry name" value="DnaQ_proteo"/>
</dbReference>
<evidence type="ECO:0000256" key="11">
    <source>
        <dbReference type="ARBA" id="ARBA00022842"/>
    </source>
</evidence>
<feature type="binding site" evidence="19">
    <location>
        <position position="9"/>
    </location>
    <ligand>
        <name>a divalent metal cation</name>
        <dbReference type="ChEBI" id="CHEBI:60240"/>
        <label>1</label>
        <note>catalytic</note>
    </ligand>
</feature>
<protein>
    <recommendedName>
        <fullName evidence="3 20">DNA polymerase III subunit epsilon</fullName>
        <ecNumber evidence="2 20">2.7.7.7</ecNumber>
    </recommendedName>
</protein>
<evidence type="ECO:0000256" key="9">
    <source>
        <dbReference type="ARBA" id="ARBA00022801"/>
    </source>
</evidence>
<evidence type="ECO:0000256" key="18">
    <source>
        <dbReference type="PIRSR" id="PIRSR606309-2"/>
    </source>
</evidence>
<sequence length="245" mass="26989">MREIVFDTETTGLDPSVERVIEIGGVELWNHIPTGREFHVFIRPEGRKVDPAAFDVHGISDEFLLDKPVFSEVLEEFLDFFSEGRLIAHNATFDIRFLNAELQRLGQPPIGPERVLDTLPMARRKFPMAPATLDALCSRFSIDTSRRDKHGALLDSQLLADVYIELIGGRQAALGLTFGADQGVGAESGGGTARQVAQRPTPLAPRLSDAEAARHLAFVESLGAEAIWWRYLERPEKAEVAATAG</sequence>
<organism evidence="22 23">
    <name type="scientific">Jiella avicenniae</name>
    <dbReference type="NCBI Taxonomy" id="2907202"/>
    <lineage>
        <taxon>Bacteria</taxon>
        <taxon>Pseudomonadati</taxon>
        <taxon>Pseudomonadota</taxon>
        <taxon>Alphaproteobacteria</taxon>
        <taxon>Hyphomicrobiales</taxon>
        <taxon>Aurantimonadaceae</taxon>
        <taxon>Jiella</taxon>
    </lineage>
</organism>
<keyword evidence="9 20" id="KW-0378">Hydrolase</keyword>
<evidence type="ECO:0000256" key="8">
    <source>
        <dbReference type="ARBA" id="ARBA00022723"/>
    </source>
</evidence>
<feature type="binding site" evidence="18">
    <location>
        <position position="57"/>
    </location>
    <ligand>
        <name>substrate</name>
    </ligand>
</feature>
<keyword evidence="7 20" id="KW-0540">Nuclease</keyword>
<keyword evidence="4 20" id="KW-0808">Transferase</keyword>
<dbReference type="GO" id="GO:0045004">
    <property type="term" value="P:DNA replication proofreading"/>
    <property type="evidence" value="ECO:0007669"/>
    <property type="project" value="TreeGrafter"/>
</dbReference>
<evidence type="ECO:0000313" key="23">
    <source>
        <dbReference type="Proteomes" id="UP001139035"/>
    </source>
</evidence>
<evidence type="ECO:0000256" key="7">
    <source>
        <dbReference type="ARBA" id="ARBA00022722"/>
    </source>
</evidence>
<evidence type="ECO:0000256" key="10">
    <source>
        <dbReference type="ARBA" id="ARBA00022839"/>
    </source>
</evidence>
<keyword evidence="13 19" id="KW-0464">Manganese</keyword>
<dbReference type="EMBL" id="JAJUWU010000024">
    <property type="protein sequence ID" value="MCE7030421.1"/>
    <property type="molecule type" value="Genomic_DNA"/>
</dbReference>
<dbReference type="PANTHER" id="PTHR30231">
    <property type="entry name" value="DNA POLYMERASE III SUBUNIT EPSILON"/>
    <property type="match status" value="1"/>
</dbReference>
<dbReference type="GO" id="GO:0046872">
    <property type="term" value="F:metal ion binding"/>
    <property type="evidence" value="ECO:0007669"/>
    <property type="project" value="UniProtKB-KW"/>
</dbReference>
<reference evidence="22" key="1">
    <citation type="submission" date="2022-01" db="EMBL/GenBank/DDBJ databases">
        <title>Jiella avicenniae sp. nov., a novel endophytic bacterium isolated from bark of Avicennia marina.</title>
        <authorList>
            <person name="Tuo L."/>
        </authorList>
    </citation>
    <scope>NUCLEOTIDE SEQUENCE</scope>
    <source>
        <strain evidence="22">CBK1P-4</strain>
    </source>
</reference>
<feature type="active site" description="Proton acceptor" evidence="17">
    <location>
        <position position="150"/>
    </location>
</feature>
<comment type="subunit">
    <text evidence="15 20">DNA polymerase III contains a core (composed of alpha, epsilon and theta chains) that associates with a tau subunit. This core dimerizes to form the POLIII' complex. PolIII' associates with the gamma complex (composed of gamma, delta, delta', psi and chi chains) and with the beta chain to form the complete DNA polymerase III complex.</text>
</comment>
<dbReference type="NCBIfam" id="TIGR00573">
    <property type="entry name" value="dnaq"/>
    <property type="match status" value="1"/>
</dbReference>
<proteinExistence type="predicted"/>
<dbReference type="RefSeq" id="WP_233721496.1">
    <property type="nucleotide sequence ID" value="NZ_JAJUWU010000024.1"/>
</dbReference>
<evidence type="ECO:0000256" key="12">
    <source>
        <dbReference type="ARBA" id="ARBA00022932"/>
    </source>
</evidence>
<dbReference type="FunFam" id="3.30.420.10:FF:000012">
    <property type="entry name" value="DNA polymerase III subunit epsilon"/>
    <property type="match status" value="1"/>
</dbReference>
<evidence type="ECO:0000256" key="20">
    <source>
        <dbReference type="RuleBase" id="RU364087"/>
    </source>
</evidence>
<evidence type="ECO:0000313" key="22">
    <source>
        <dbReference type="EMBL" id="MCE7030421.1"/>
    </source>
</evidence>
<feature type="binding site" evidence="18">
    <location>
        <position position="155"/>
    </location>
    <ligand>
        <name>substrate</name>
    </ligand>
</feature>
<feature type="domain" description="Exonuclease" evidence="21">
    <location>
        <begin position="2"/>
        <end position="172"/>
    </location>
</feature>
<keyword evidence="8 19" id="KW-0479">Metal-binding</keyword>
<dbReference type="Gene3D" id="3.30.420.10">
    <property type="entry name" value="Ribonuclease H-like superfamily/Ribonuclease H"/>
    <property type="match status" value="1"/>
</dbReference>
<keyword evidence="23" id="KW-1185">Reference proteome</keyword>
<comment type="catalytic activity">
    <reaction evidence="16 20">
        <text>DNA(n) + a 2'-deoxyribonucleoside 5'-triphosphate = DNA(n+1) + diphosphate</text>
        <dbReference type="Rhea" id="RHEA:22508"/>
        <dbReference type="Rhea" id="RHEA-COMP:17339"/>
        <dbReference type="Rhea" id="RHEA-COMP:17340"/>
        <dbReference type="ChEBI" id="CHEBI:33019"/>
        <dbReference type="ChEBI" id="CHEBI:61560"/>
        <dbReference type="ChEBI" id="CHEBI:173112"/>
        <dbReference type="EC" id="2.7.7.7"/>
    </reaction>
</comment>
<feature type="binding site" evidence="18">
    <location>
        <position position="9"/>
    </location>
    <ligand>
        <name>substrate</name>
    </ligand>
</feature>
<dbReference type="NCBIfam" id="TIGR01406">
    <property type="entry name" value="dnaQ_proteo"/>
    <property type="match status" value="1"/>
</dbReference>
<dbReference type="InterPro" id="IPR006054">
    <property type="entry name" value="DnaQ"/>
</dbReference>
<dbReference type="SMART" id="SM00479">
    <property type="entry name" value="EXOIII"/>
    <property type="match status" value="1"/>
</dbReference>
<evidence type="ECO:0000256" key="4">
    <source>
        <dbReference type="ARBA" id="ARBA00022679"/>
    </source>
</evidence>
<dbReference type="GO" id="GO:0003677">
    <property type="term" value="F:DNA binding"/>
    <property type="evidence" value="ECO:0007669"/>
    <property type="project" value="InterPro"/>
</dbReference>
<evidence type="ECO:0000256" key="14">
    <source>
        <dbReference type="ARBA" id="ARBA00025483"/>
    </source>
</evidence>
<evidence type="ECO:0000256" key="19">
    <source>
        <dbReference type="PIRSR" id="PIRSR606309-3"/>
    </source>
</evidence>
<dbReference type="InterPro" id="IPR012337">
    <property type="entry name" value="RNaseH-like_sf"/>
</dbReference>
<feature type="binding site" evidence="19">
    <location>
        <position position="155"/>
    </location>
    <ligand>
        <name>a divalent metal cation</name>
        <dbReference type="ChEBI" id="CHEBI:60240"/>
        <label>1</label>
        <note>catalytic</note>
    </ligand>
</feature>
<gene>
    <name evidence="20 22" type="primary">dnaQ</name>
    <name evidence="22" type="ORF">LZD57_20740</name>
</gene>
<evidence type="ECO:0000256" key="2">
    <source>
        <dbReference type="ARBA" id="ARBA00012417"/>
    </source>
</evidence>
<evidence type="ECO:0000256" key="1">
    <source>
        <dbReference type="ARBA" id="ARBA00001936"/>
    </source>
</evidence>
<dbReference type="Proteomes" id="UP001139035">
    <property type="component" value="Unassembled WGS sequence"/>
</dbReference>
<evidence type="ECO:0000256" key="3">
    <source>
        <dbReference type="ARBA" id="ARBA00020352"/>
    </source>
</evidence>
<keyword evidence="11 19" id="KW-0460">Magnesium</keyword>
<keyword evidence="12 20" id="KW-0239">DNA-directed DNA polymerase</keyword>
<comment type="cofactor">
    <cofactor evidence="19">
        <name>Mg(2+)</name>
        <dbReference type="ChEBI" id="CHEBI:18420"/>
    </cofactor>
    <cofactor evidence="19">
        <name>Mn(2+)</name>
        <dbReference type="ChEBI" id="CHEBI:29035"/>
    </cofactor>
    <text evidence="19">Binds 2 divalent metal cations. Magnesium or manganese.</text>
</comment>
<accession>A0A9X1P4W1</accession>
<keyword evidence="5 20" id="KW-0548">Nucleotidyltransferase</keyword>
<evidence type="ECO:0000256" key="17">
    <source>
        <dbReference type="PIRSR" id="PIRSR606309-1"/>
    </source>
</evidence>
<evidence type="ECO:0000259" key="21">
    <source>
        <dbReference type="SMART" id="SM00479"/>
    </source>
</evidence>
<dbReference type="InterPro" id="IPR036397">
    <property type="entry name" value="RNaseH_sf"/>
</dbReference>